<sequence length="269" mass="28497">MRPRLVATDLDGTLLHTDGTVTERTRSVLTALDDLGVPVVFTTGRPIRWMETLWADVGGHGLAICSNGAIVYDVASHEVAQAHTIDAATLVAVGDALRRAIPGTTFALEKTTGFAREDAFMPRLNVNAVRDVPMGDLEEIVDDTVVKLLARHEEMTPEAFWDRTEEAVGHLVTTTWSSTGALVEMSGVGVTKATTLASLAAELGIPADEVIAFGDMPNDLPMLEWVGTSYAMANAHPSVLDLADHVAPPNDDDGVAAVLSEVFGLASLG</sequence>
<dbReference type="Gene3D" id="3.40.50.1000">
    <property type="entry name" value="HAD superfamily/HAD-like"/>
    <property type="match status" value="1"/>
</dbReference>
<dbReference type="PANTHER" id="PTHR10000">
    <property type="entry name" value="PHOSPHOSERINE PHOSPHATASE"/>
    <property type="match status" value="1"/>
</dbReference>
<dbReference type="SFLD" id="SFLDS00003">
    <property type="entry name" value="Haloacid_Dehalogenase"/>
    <property type="match status" value="1"/>
</dbReference>
<dbReference type="PANTHER" id="PTHR10000:SF8">
    <property type="entry name" value="HAD SUPERFAMILY HYDROLASE-LIKE, TYPE 3"/>
    <property type="match status" value="1"/>
</dbReference>
<proteinExistence type="predicted"/>
<dbReference type="InterPro" id="IPR036412">
    <property type="entry name" value="HAD-like_sf"/>
</dbReference>
<dbReference type="SFLD" id="SFLDG01140">
    <property type="entry name" value="C2.B:_Phosphomannomutase_and_P"/>
    <property type="match status" value="1"/>
</dbReference>
<dbReference type="RefSeq" id="WP_108343147.1">
    <property type="nucleotide sequence ID" value="NZ_PYXZ01000001.1"/>
</dbReference>
<protein>
    <submittedName>
        <fullName evidence="1">Haloacid dehalogenase</fullName>
    </submittedName>
</protein>
<dbReference type="Pfam" id="PF08282">
    <property type="entry name" value="Hydrolase_3"/>
    <property type="match status" value="1"/>
</dbReference>
<dbReference type="NCBIfam" id="TIGR01484">
    <property type="entry name" value="HAD-SF-IIB"/>
    <property type="match status" value="1"/>
</dbReference>
<dbReference type="Gene3D" id="3.30.1240.10">
    <property type="match status" value="1"/>
</dbReference>
<dbReference type="GO" id="GO:0000287">
    <property type="term" value="F:magnesium ion binding"/>
    <property type="evidence" value="ECO:0007669"/>
    <property type="project" value="TreeGrafter"/>
</dbReference>
<reference evidence="1 2" key="1">
    <citation type="submission" date="2018-03" db="EMBL/GenBank/DDBJ databases">
        <authorList>
            <person name="Keele B.F."/>
        </authorList>
    </citation>
    <scope>NUCLEOTIDE SEQUENCE [LARGE SCALE GENOMIC DNA]</scope>
    <source>
        <strain evidence="1 2">IB-3</strain>
    </source>
</reference>
<dbReference type="InterPro" id="IPR006379">
    <property type="entry name" value="HAD-SF_hydro_IIB"/>
</dbReference>
<dbReference type="AlphaFoldDB" id="A0A2R7Z2U2"/>
<dbReference type="CDD" id="cd07516">
    <property type="entry name" value="HAD_Pase"/>
    <property type="match status" value="1"/>
</dbReference>
<name>A0A2R7Z2U2_9ACTN</name>
<dbReference type="SUPFAM" id="SSF56784">
    <property type="entry name" value="HAD-like"/>
    <property type="match status" value="1"/>
</dbReference>
<evidence type="ECO:0000313" key="1">
    <source>
        <dbReference type="EMBL" id="PUA82961.1"/>
    </source>
</evidence>
<organism evidence="1 2">
    <name type="scientific">Nocardioides currus</name>
    <dbReference type="NCBI Taxonomy" id="2133958"/>
    <lineage>
        <taxon>Bacteria</taxon>
        <taxon>Bacillati</taxon>
        <taxon>Actinomycetota</taxon>
        <taxon>Actinomycetes</taxon>
        <taxon>Propionibacteriales</taxon>
        <taxon>Nocardioidaceae</taxon>
        <taxon>Nocardioides</taxon>
    </lineage>
</organism>
<comment type="caution">
    <text evidence="1">The sequence shown here is derived from an EMBL/GenBank/DDBJ whole genome shotgun (WGS) entry which is preliminary data.</text>
</comment>
<dbReference type="GO" id="GO:0016791">
    <property type="term" value="F:phosphatase activity"/>
    <property type="evidence" value="ECO:0007669"/>
    <property type="project" value="TreeGrafter"/>
</dbReference>
<dbReference type="OrthoDB" id="3180855at2"/>
<dbReference type="EMBL" id="PYXZ01000001">
    <property type="protein sequence ID" value="PUA82961.1"/>
    <property type="molecule type" value="Genomic_DNA"/>
</dbReference>
<dbReference type="InterPro" id="IPR023214">
    <property type="entry name" value="HAD_sf"/>
</dbReference>
<dbReference type="InterPro" id="IPR000150">
    <property type="entry name" value="Cof"/>
</dbReference>
<keyword evidence="2" id="KW-1185">Reference proteome</keyword>
<dbReference type="GO" id="GO:0005829">
    <property type="term" value="C:cytosol"/>
    <property type="evidence" value="ECO:0007669"/>
    <property type="project" value="TreeGrafter"/>
</dbReference>
<gene>
    <name evidence="1" type="ORF">C7S10_04555</name>
</gene>
<accession>A0A2R7Z2U2</accession>
<dbReference type="NCBIfam" id="TIGR00099">
    <property type="entry name" value="Cof-subfamily"/>
    <property type="match status" value="1"/>
</dbReference>
<evidence type="ECO:0000313" key="2">
    <source>
        <dbReference type="Proteomes" id="UP000244867"/>
    </source>
</evidence>
<dbReference type="Proteomes" id="UP000244867">
    <property type="component" value="Unassembled WGS sequence"/>
</dbReference>